<dbReference type="RefSeq" id="WP_193501133.1">
    <property type="nucleotide sequence ID" value="NZ_JADCKC010000002.1"/>
</dbReference>
<comment type="caution">
    <text evidence="1">The sequence shown here is derived from an EMBL/GenBank/DDBJ whole genome shotgun (WGS) entry which is preliminary data.</text>
</comment>
<protein>
    <recommendedName>
        <fullName evidence="3">Head-to-tail stopper</fullName>
    </recommendedName>
</protein>
<accession>A0ABR9R3F5</accession>
<proteinExistence type="predicted"/>
<reference evidence="1 2" key="1">
    <citation type="submission" date="2020-10" db="EMBL/GenBank/DDBJ databases">
        <title>ChiBAC.</title>
        <authorList>
            <person name="Zenner C."/>
            <person name="Hitch T.C.A."/>
            <person name="Clavel T."/>
        </authorList>
    </citation>
    <scope>NUCLEOTIDE SEQUENCE [LARGE SCALE GENOMIC DNA]</scope>
    <source>
        <strain evidence="1 2">DSM 109015</strain>
    </source>
</reference>
<gene>
    <name evidence="1" type="ORF">INF35_07580</name>
</gene>
<evidence type="ECO:0000313" key="1">
    <source>
        <dbReference type="EMBL" id="MBE5037643.1"/>
    </source>
</evidence>
<dbReference type="Proteomes" id="UP000768567">
    <property type="component" value="Unassembled WGS sequence"/>
</dbReference>
<name>A0ABR9R3F5_9FIRM</name>
<organism evidence="1 2">
    <name type="scientific">Gemmiger gallinarum</name>
    <dbReference type="NCBI Taxonomy" id="2779354"/>
    <lineage>
        <taxon>Bacteria</taxon>
        <taxon>Bacillati</taxon>
        <taxon>Bacillota</taxon>
        <taxon>Clostridia</taxon>
        <taxon>Eubacteriales</taxon>
        <taxon>Gemmiger</taxon>
    </lineage>
</organism>
<keyword evidence="2" id="KW-1185">Reference proteome</keyword>
<evidence type="ECO:0008006" key="3">
    <source>
        <dbReference type="Google" id="ProtNLM"/>
    </source>
</evidence>
<sequence length="126" mass="13805">MSGRWPKLVRPELCRTPVTVTLTDGETADGAPDGVLVLSLMCRLDDEPKQSISPNRDFGDGTRRGIDAERVVHWRQGVALFDGDIAPERDVLAGSVEIGGKSWRIDSAMRGRNPDGTVNYTRLTLV</sequence>
<dbReference type="EMBL" id="JADCKC010000002">
    <property type="protein sequence ID" value="MBE5037643.1"/>
    <property type="molecule type" value="Genomic_DNA"/>
</dbReference>
<evidence type="ECO:0000313" key="2">
    <source>
        <dbReference type="Proteomes" id="UP000768567"/>
    </source>
</evidence>